<accession>A0A9D1RXX6</accession>
<dbReference type="Proteomes" id="UP000824189">
    <property type="component" value="Unassembled WGS sequence"/>
</dbReference>
<organism evidence="1 2">
    <name type="scientific">Candidatus Corynebacterium gallistercoris</name>
    <dbReference type="NCBI Taxonomy" id="2838530"/>
    <lineage>
        <taxon>Bacteria</taxon>
        <taxon>Bacillati</taxon>
        <taxon>Actinomycetota</taxon>
        <taxon>Actinomycetes</taxon>
        <taxon>Mycobacteriales</taxon>
        <taxon>Corynebacteriaceae</taxon>
        <taxon>Corynebacterium</taxon>
    </lineage>
</organism>
<evidence type="ECO:0000313" key="2">
    <source>
        <dbReference type="Proteomes" id="UP000824189"/>
    </source>
</evidence>
<sequence length="54" mass="5836">MDLNAIMGFVNDFLKTDFGRMIFDGLMAIYHALFPANAPGADVVPLPEPKKPGA</sequence>
<dbReference type="AlphaFoldDB" id="A0A9D1RXX6"/>
<comment type="caution">
    <text evidence="1">The sequence shown here is derived from an EMBL/GenBank/DDBJ whole genome shotgun (WGS) entry which is preliminary data.</text>
</comment>
<gene>
    <name evidence="1" type="ORF">H9867_06855</name>
</gene>
<dbReference type="EMBL" id="DXFZ01000085">
    <property type="protein sequence ID" value="HIW96184.1"/>
    <property type="molecule type" value="Genomic_DNA"/>
</dbReference>
<evidence type="ECO:0000313" key="1">
    <source>
        <dbReference type="EMBL" id="HIW96184.1"/>
    </source>
</evidence>
<proteinExistence type="predicted"/>
<reference evidence="1" key="1">
    <citation type="journal article" date="2021" name="PeerJ">
        <title>Extensive microbial diversity within the chicken gut microbiome revealed by metagenomics and culture.</title>
        <authorList>
            <person name="Gilroy R."/>
            <person name="Ravi A."/>
            <person name="Getino M."/>
            <person name="Pursley I."/>
            <person name="Horton D.L."/>
            <person name="Alikhan N.F."/>
            <person name="Baker D."/>
            <person name="Gharbi K."/>
            <person name="Hall N."/>
            <person name="Watson M."/>
            <person name="Adriaenssens E.M."/>
            <person name="Foster-Nyarko E."/>
            <person name="Jarju S."/>
            <person name="Secka A."/>
            <person name="Antonio M."/>
            <person name="Oren A."/>
            <person name="Chaudhuri R.R."/>
            <person name="La Ragione R."/>
            <person name="Hildebrand F."/>
            <person name="Pallen M.J."/>
        </authorList>
    </citation>
    <scope>NUCLEOTIDE SEQUENCE</scope>
    <source>
        <strain evidence="1">4376</strain>
    </source>
</reference>
<reference evidence="1" key="2">
    <citation type="submission" date="2021-04" db="EMBL/GenBank/DDBJ databases">
        <authorList>
            <person name="Gilroy R."/>
        </authorList>
    </citation>
    <scope>NUCLEOTIDE SEQUENCE</scope>
    <source>
        <strain evidence="1">4376</strain>
    </source>
</reference>
<name>A0A9D1RXX6_9CORY</name>
<protein>
    <submittedName>
        <fullName evidence="1">Uncharacterized protein</fullName>
    </submittedName>
</protein>